<protein>
    <submittedName>
        <fullName evidence="14">Protease SohB</fullName>
    </submittedName>
</protein>
<sequence length="359" mass="39999">MYEFFSDYGLFLAKTITLAIIFVGAIVMIIISASQNKRRAGEGDIEIIHLNESLTDTSNALKEAIYDKHAFEQERKAEKKEEKAKAKEAKAKAKQKGASEEDAEEVQKRVFVLNFDGDIRASDVESLRETITAVLSIARPEIDEVVVRLESGGGMVHSYGLAASQLSRITSRNIELTICVDEVAASGGYMMACTADRIIAAPFAIIGSIGVVAQLPNFHRLLKKHDIDFEVLTAGEHKRTLTVFGENTEQGRTKFLQDLEETHTLFKDYVQQQRPELDMSKVANGDVWYGAQALDLGLVDELKTSDEYLIEACEEADVYEVNYEFKTGLVDKLGDMVSIAVDRATDRLMTKAKRSEIER</sequence>
<evidence type="ECO:0000256" key="11">
    <source>
        <dbReference type="SAM" id="Phobius"/>
    </source>
</evidence>
<evidence type="ECO:0000256" key="3">
    <source>
        <dbReference type="ARBA" id="ARBA00022475"/>
    </source>
</evidence>
<evidence type="ECO:0000256" key="10">
    <source>
        <dbReference type="SAM" id="MobiDB-lite"/>
    </source>
</evidence>
<organism evidence="14 15">
    <name type="scientific">Oceanospirillum multiglobuliferum</name>
    <dbReference type="NCBI Taxonomy" id="64969"/>
    <lineage>
        <taxon>Bacteria</taxon>
        <taxon>Pseudomonadati</taxon>
        <taxon>Pseudomonadota</taxon>
        <taxon>Gammaproteobacteria</taxon>
        <taxon>Oceanospirillales</taxon>
        <taxon>Oceanospirillaceae</taxon>
        <taxon>Oceanospirillum</taxon>
    </lineage>
</organism>
<gene>
    <name evidence="14" type="ORF">BTE48_09560</name>
</gene>
<dbReference type="PANTHER" id="PTHR42987">
    <property type="entry name" value="PEPTIDASE S49"/>
    <property type="match status" value="1"/>
</dbReference>
<evidence type="ECO:0000256" key="6">
    <source>
        <dbReference type="ARBA" id="ARBA00022801"/>
    </source>
</evidence>
<feature type="compositionally biased region" description="Basic and acidic residues" evidence="10">
    <location>
        <begin position="76"/>
        <end position="91"/>
    </location>
</feature>
<keyword evidence="3" id="KW-1003">Cell membrane</keyword>
<reference evidence="14 15" key="1">
    <citation type="submission" date="2017-01" db="EMBL/GenBank/DDBJ databases">
        <title>Genome Sequencing of a Marine Spirillum, Oceanospirillum multiglobuliferum ATCC 33336, from Japan.</title>
        <authorList>
            <person name="Carney J.G."/>
            <person name="Trachtenberg A.M."/>
            <person name="Rheaume B.A."/>
            <person name="Linnane J.D."/>
            <person name="Pitts N.L."/>
            <person name="Mykles D.L."/>
            <person name="Maclea K.S."/>
        </authorList>
    </citation>
    <scope>NUCLEOTIDE SEQUENCE [LARGE SCALE GENOMIC DNA]</scope>
    <source>
        <strain evidence="14 15">ATCC 33336</strain>
    </source>
</reference>
<dbReference type="GO" id="GO:0006508">
    <property type="term" value="P:proteolysis"/>
    <property type="evidence" value="ECO:0007669"/>
    <property type="project" value="UniProtKB-KW"/>
</dbReference>
<evidence type="ECO:0000256" key="2">
    <source>
        <dbReference type="ARBA" id="ARBA00008683"/>
    </source>
</evidence>
<name>A0A1T4PMP8_9GAMM</name>
<comment type="caution">
    <text evidence="14">The sequence shown here is derived from an EMBL/GenBank/DDBJ whole genome shotgun (WGS) entry which is preliminary data.</text>
</comment>
<dbReference type="EMBL" id="MTSM01000010">
    <property type="protein sequence ID" value="OPX55399.1"/>
    <property type="molecule type" value="Genomic_DNA"/>
</dbReference>
<feature type="domain" description="Peptidase S49 N-terminal proteobacteria" evidence="13">
    <location>
        <begin position="3"/>
        <end position="166"/>
    </location>
</feature>
<evidence type="ECO:0000256" key="7">
    <source>
        <dbReference type="ARBA" id="ARBA00022825"/>
    </source>
</evidence>
<evidence type="ECO:0000256" key="9">
    <source>
        <dbReference type="ARBA" id="ARBA00023136"/>
    </source>
</evidence>
<dbReference type="SUPFAM" id="SSF52096">
    <property type="entry name" value="ClpP/crotonase"/>
    <property type="match status" value="1"/>
</dbReference>
<dbReference type="STRING" id="64969.SAMN02745127_01538"/>
<evidence type="ECO:0000256" key="1">
    <source>
        <dbReference type="ARBA" id="ARBA00004236"/>
    </source>
</evidence>
<dbReference type="NCBIfam" id="NF008745">
    <property type="entry name" value="PRK11778.1"/>
    <property type="match status" value="1"/>
</dbReference>
<dbReference type="GO" id="GO:0004252">
    <property type="term" value="F:serine-type endopeptidase activity"/>
    <property type="evidence" value="ECO:0007669"/>
    <property type="project" value="InterPro"/>
</dbReference>
<keyword evidence="9 11" id="KW-0472">Membrane</keyword>
<proteinExistence type="inferred from homology"/>
<keyword evidence="6" id="KW-0378">Hydrolase</keyword>
<accession>A0A1T4PMP8</accession>
<dbReference type="PANTHER" id="PTHR42987:SF4">
    <property type="entry name" value="PROTEASE SOHB-RELATED"/>
    <property type="match status" value="1"/>
</dbReference>
<keyword evidence="7" id="KW-0720">Serine protease</keyword>
<keyword evidence="5 11" id="KW-0812">Transmembrane</keyword>
<dbReference type="AlphaFoldDB" id="A0A1T4PMP8"/>
<keyword evidence="15" id="KW-1185">Reference proteome</keyword>
<dbReference type="GO" id="GO:0005886">
    <property type="term" value="C:plasma membrane"/>
    <property type="evidence" value="ECO:0007669"/>
    <property type="project" value="UniProtKB-SubCell"/>
</dbReference>
<dbReference type="Pfam" id="PF01343">
    <property type="entry name" value="Peptidase_S49"/>
    <property type="match status" value="1"/>
</dbReference>
<dbReference type="InterPro" id="IPR047272">
    <property type="entry name" value="S49_SppA_C"/>
</dbReference>
<dbReference type="InterPro" id="IPR002142">
    <property type="entry name" value="Peptidase_S49"/>
</dbReference>
<dbReference type="InterPro" id="IPR013703">
    <property type="entry name" value="Peptidase_S49_N_proteobac"/>
</dbReference>
<evidence type="ECO:0000256" key="5">
    <source>
        <dbReference type="ARBA" id="ARBA00022692"/>
    </source>
</evidence>
<dbReference type="OrthoDB" id="5614232at2"/>
<evidence type="ECO:0000256" key="4">
    <source>
        <dbReference type="ARBA" id="ARBA00022670"/>
    </source>
</evidence>
<evidence type="ECO:0000313" key="14">
    <source>
        <dbReference type="EMBL" id="OPX55399.1"/>
    </source>
</evidence>
<keyword evidence="4 14" id="KW-0645">Protease</keyword>
<dbReference type="RefSeq" id="WP_078745148.1">
    <property type="nucleotide sequence ID" value="NZ_FUXG01000009.1"/>
</dbReference>
<dbReference type="Gene3D" id="6.20.330.10">
    <property type="match status" value="1"/>
</dbReference>
<dbReference type="Proteomes" id="UP000191418">
    <property type="component" value="Unassembled WGS sequence"/>
</dbReference>
<keyword evidence="8 11" id="KW-1133">Transmembrane helix</keyword>
<feature type="transmembrane region" description="Helical" evidence="11">
    <location>
        <begin position="12"/>
        <end position="31"/>
    </location>
</feature>
<evidence type="ECO:0000259" key="12">
    <source>
        <dbReference type="Pfam" id="PF01343"/>
    </source>
</evidence>
<comment type="subcellular location">
    <subcellularLocation>
        <location evidence="1">Cell membrane</location>
    </subcellularLocation>
</comment>
<feature type="domain" description="Peptidase S49" evidence="12">
    <location>
        <begin position="172"/>
        <end position="318"/>
    </location>
</feature>
<comment type="similarity">
    <text evidence="2">Belongs to the peptidase S49 family.</text>
</comment>
<evidence type="ECO:0000313" key="15">
    <source>
        <dbReference type="Proteomes" id="UP000191418"/>
    </source>
</evidence>
<dbReference type="Gene3D" id="3.90.226.10">
    <property type="entry name" value="2-enoyl-CoA Hydratase, Chain A, domain 1"/>
    <property type="match status" value="1"/>
</dbReference>
<feature type="region of interest" description="Disordered" evidence="10">
    <location>
        <begin position="76"/>
        <end position="100"/>
    </location>
</feature>
<evidence type="ECO:0000256" key="8">
    <source>
        <dbReference type="ARBA" id="ARBA00022989"/>
    </source>
</evidence>
<dbReference type="InterPro" id="IPR029045">
    <property type="entry name" value="ClpP/crotonase-like_dom_sf"/>
</dbReference>
<dbReference type="Pfam" id="PF08496">
    <property type="entry name" value="Peptidase_S49_N"/>
    <property type="match status" value="1"/>
</dbReference>
<evidence type="ECO:0000259" key="13">
    <source>
        <dbReference type="Pfam" id="PF08496"/>
    </source>
</evidence>
<dbReference type="CDD" id="cd07023">
    <property type="entry name" value="S49_Sppa_N_C"/>
    <property type="match status" value="1"/>
</dbReference>